<feature type="domain" description="Reverse transcriptase/retrotransposon-derived protein RNase H-like" evidence="1">
    <location>
        <begin position="83"/>
        <end position="152"/>
    </location>
</feature>
<reference evidence="2" key="1">
    <citation type="submission" date="2021-03" db="EMBL/GenBank/DDBJ databases">
        <title>Draft genome sequence of rust myrtle Austropuccinia psidii MF-1, a brazilian biotype.</title>
        <authorList>
            <person name="Quecine M.C."/>
            <person name="Pachon D.M.R."/>
            <person name="Bonatelli M.L."/>
            <person name="Correr F.H."/>
            <person name="Franceschini L.M."/>
            <person name="Leite T.F."/>
            <person name="Margarido G.R.A."/>
            <person name="Almeida C.A."/>
            <person name="Ferrarezi J.A."/>
            <person name="Labate C.A."/>
        </authorList>
    </citation>
    <scope>NUCLEOTIDE SEQUENCE</scope>
    <source>
        <strain evidence="2">MF-1</strain>
    </source>
</reference>
<dbReference type="InterPro" id="IPR041577">
    <property type="entry name" value="RT_RNaseH_2"/>
</dbReference>
<keyword evidence="3" id="KW-1185">Reference proteome</keyword>
<dbReference type="InterPro" id="IPR043502">
    <property type="entry name" value="DNA/RNA_pol_sf"/>
</dbReference>
<organism evidence="2 3">
    <name type="scientific">Austropuccinia psidii MF-1</name>
    <dbReference type="NCBI Taxonomy" id="1389203"/>
    <lineage>
        <taxon>Eukaryota</taxon>
        <taxon>Fungi</taxon>
        <taxon>Dikarya</taxon>
        <taxon>Basidiomycota</taxon>
        <taxon>Pucciniomycotina</taxon>
        <taxon>Pucciniomycetes</taxon>
        <taxon>Pucciniales</taxon>
        <taxon>Sphaerophragmiaceae</taxon>
        <taxon>Austropuccinia</taxon>
    </lineage>
</organism>
<dbReference type="AlphaFoldDB" id="A0A9Q3PPH3"/>
<protein>
    <recommendedName>
        <fullName evidence="1">Reverse transcriptase/retrotransposon-derived protein RNase H-like domain-containing protein</fullName>
    </recommendedName>
</protein>
<evidence type="ECO:0000313" key="2">
    <source>
        <dbReference type="EMBL" id="MBW0569373.1"/>
    </source>
</evidence>
<proteinExistence type="predicted"/>
<dbReference type="SUPFAM" id="SSF56672">
    <property type="entry name" value="DNA/RNA polymerases"/>
    <property type="match status" value="1"/>
</dbReference>
<gene>
    <name evidence="2" type="ORF">O181_109088</name>
</gene>
<accession>A0A9Q3PPH3</accession>
<dbReference type="EMBL" id="AVOT02084252">
    <property type="protein sequence ID" value="MBW0569373.1"/>
    <property type="molecule type" value="Genomic_DNA"/>
</dbReference>
<evidence type="ECO:0000313" key="3">
    <source>
        <dbReference type="Proteomes" id="UP000765509"/>
    </source>
</evidence>
<dbReference type="GO" id="GO:0003964">
    <property type="term" value="F:RNA-directed DNA polymerase activity"/>
    <property type="evidence" value="ECO:0007669"/>
    <property type="project" value="UniProtKB-KW"/>
</dbReference>
<dbReference type="GO" id="GO:0016787">
    <property type="term" value="F:hydrolase activity"/>
    <property type="evidence" value="ECO:0007669"/>
    <property type="project" value="UniProtKB-KW"/>
</dbReference>
<dbReference type="Pfam" id="PF17919">
    <property type="entry name" value="RT_RNaseH_2"/>
    <property type="match status" value="1"/>
</dbReference>
<comment type="caution">
    <text evidence="2">The sequence shown here is derived from an EMBL/GenBank/DDBJ whole genome shotgun (WGS) entry which is preliminary data.</text>
</comment>
<sequence>MSIHFTDKQESELSALLYDHTEAFASDKEPLRAIFGNEVDFILNIERPYPPILRRPAYTASPKSREALENNIKDLLDLDVIRKLPFNLYIDASEDWLGASLQQVQIINDKAVEGTICFISRQIKPTEARYGASHMECLWLFWALENLNYFLKVFSFK</sequence>
<dbReference type="GO" id="GO:0004519">
    <property type="term" value="F:endonuclease activity"/>
    <property type="evidence" value="ECO:0007669"/>
    <property type="project" value="UniProtKB-KW"/>
</dbReference>
<name>A0A9Q3PPH3_9BASI</name>
<dbReference type="OrthoDB" id="6060525at2759"/>
<evidence type="ECO:0000259" key="1">
    <source>
        <dbReference type="Pfam" id="PF17919"/>
    </source>
</evidence>
<dbReference type="Proteomes" id="UP000765509">
    <property type="component" value="Unassembled WGS sequence"/>
</dbReference>